<dbReference type="Gene3D" id="2.160.20.120">
    <property type="match status" value="1"/>
</dbReference>
<feature type="domain" description="Putative auto-transporter adhesin head GIN" evidence="2">
    <location>
        <begin position="37"/>
        <end position="220"/>
    </location>
</feature>
<evidence type="ECO:0000313" key="4">
    <source>
        <dbReference type="Proteomes" id="UP001228044"/>
    </source>
</evidence>
<dbReference type="PANTHER" id="PTHR39200:SF1">
    <property type="entry name" value="AUTO-TRANSPORTER ADHESIN HEAD GIN DOMAIN-CONTAINING PROTEIN-RELATED"/>
    <property type="match status" value="1"/>
</dbReference>
<name>A0ABT8DLR5_9BURK</name>
<evidence type="ECO:0000313" key="3">
    <source>
        <dbReference type="EMBL" id="MDN3918848.1"/>
    </source>
</evidence>
<gene>
    <name evidence="3" type="ORF">QWJ38_01030</name>
</gene>
<comment type="caution">
    <text evidence="3">The sequence shown here is derived from an EMBL/GenBank/DDBJ whole genome shotgun (WGS) entry which is preliminary data.</text>
</comment>
<evidence type="ECO:0000259" key="2">
    <source>
        <dbReference type="Pfam" id="PF10988"/>
    </source>
</evidence>
<reference evidence="3 4" key="1">
    <citation type="submission" date="2023-06" db="EMBL/GenBank/DDBJ databases">
        <title>Pelomonas sp. PFR6 16S ribosomal RNA gene Genome sequencing and assembly.</title>
        <authorList>
            <person name="Woo H."/>
        </authorList>
    </citation>
    <scope>NUCLEOTIDE SEQUENCE [LARGE SCALE GENOMIC DNA]</scope>
    <source>
        <strain evidence="3 4">PFR6</strain>
    </source>
</reference>
<proteinExistence type="predicted"/>
<evidence type="ECO:0000256" key="1">
    <source>
        <dbReference type="SAM" id="SignalP"/>
    </source>
</evidence>
<feature type="signal peptide" evidence="1">
    <location>
        <begin position="1"/>
        <end position="21"/>
    </location>
</feature>
<accession>A0ABT8DLR5</accession>
<protein>
    <submittedName>
        <fullName evidence="3">Head GIN domain-containing protein</fullName>
    </submittedName>
</protein>
<dbReference type="EMBL" id="JAUHHC010000001">
    <property type="protein sequence ID" value="MDN3918848.1"/>
    <property type="molecule type" value="Genomic_DNA"/>
</dbReference>
<dbReference type="InterPro" id="IPR021255">
    <property type="entry name" value="DUF2807"/>
</dbReference>
<dbReference type="Pfam" id="PF10988">
    <property type="entry name" value="DUF2807"/>
    <property type="match status" value="1"/>
</dbReference>
<sequence>MRSKAAAVAFLFGLCAALAQAQPSEARPEGRLYEPGAFDRLELDGSAKVKLVQGERDQVFIVGGEDVQRNVEIELNNGRLRIHPSGGWKFWSSSRLQVEVQMRRLSQLTISGASDVLAVGPIRAEKLSVHISGAGQVRLDELKAEQLRFDISGAGDGQLGGQVEQLSLSVSGKGKLLAEQLRASSATVSISGVGNANLWVTDSLRVSISGIGNVDYWGQPQQVRRSTSGLGSITARGEKR</sequence>
<dbReference type="RefSeq" id="WP_290357176.1">
    <property type="nucleotide sequence ID" value="NZ_JAUHHC010000001.1"/>
</dbReference>
<dbReference type="Proteomes" id="UP001228044">
    <property type="component" value="Unassembled WGS sequence"/>
</dbReference>
<organism evidence="3 4">
    <name type="scientific">Roseateles violae</name>
    <dbReference type="NCBI Taxonomy" id="3058042"/>
    <lineage>
        <taxon>Bacteria</taxon>
        <taxon>Pseudomonadati</taxon>
        <taxon>Pseudomonadota</taxon>
        <taxon>Betaproteobacteria</taxon>
        <taxon>Burkholderiales</taxon>
        <taxon>Sphaerotilaceae</taxon>
        <taxon>Roseateles</taxon>
    </lineage>
</organism>
<feature type="chain" id="PRO_5046509240" evidence="1">
    <location>
        <begin position="22"/>
        <end position="240"/>
    </location>
</feature>
<keyword evidence="4" id="KW-1185">Reference proteome</keyword>
<dbReference type="PANTHER" id="PTHR39200">
    <property type="entry name" value="HYPOTHETICAL EXPORTED PROTEIN"/>
    <property type="match status" value="1"/>
</dbReference>
<keyword evidence="1" id="KW-0732">Signal</keyword>